<sequence length="791" mass="86647">MDRDGATKNKDLKADETEKPIVLSLPEAAAKMDPSHLAVFLDVPSVTDMDVLRFYFYFEKEFAQVSWKWVKMFNGSPLSTLIDVPLSHIPEPLYELSVDWIKPREVEYISHIVLWICDRILYNLVAEGGDNAPPSVWPKSQAAHFVVLAMVLRARPDSLIEVLPSLRDKHTYQGPDKLPLIVWMMAQASRGDLSAGLYSWMCNLLPLVSNNKSCCPQSLDLVLQFAEYILSRPEALTILVNGGGVMEGQRLVPLPSLDILLRLTFPAPSARVETTERFEAIYPLLKDVALAPEAERAGRGRYAMKRILTFALTLAGEEGNPVVLGKEATSIAIRALSENVYCFDHWDKIYVDNPEASVALLKKLVDDNQFLRLSTSPSDILTVIVHETMESFRRKNKRAIAEGGANCALYKEADNFTGVSPVSAVPGDQKSKKLNGKAAVSSADPISGDLTAKKPNGKDVDSSAEPIKRASHTIISPVPVVSGDPKSKQKNAQENTPSVILVTTVNPKRFGGALTISSLSSSRVFLDLDVQPTKDYLAWYVFFCCICNLKHLTYLIMCNVYFRLGSNSEVSNRINADIVTKAETVTIGELFTYIKQEGAKVAWFECTATIDDVGHGSAWYYIACGGCKTKATKGPTTLMCKKCGKAEVAGVAEYLTNLSVYDNNGHARFVLLCDAGRDLTGKLASELVESYFEANESIGDDAVVPVPQALIDTIGQTRKFVVKVSKHNLEGKTQALTVTKVLPLEVPVLEDVLDENVAEEPADGRDDAAGVTVKRSSDGIESGETKRAKCG</sequence>
<accession>A0A8X7PQX4</accession>
<evidence type="ECO:0000313" key="8">
    <source>
        <dbReference type="EMBL" id="KAG2253989.1"/>
    </source>
</evidence>
<reference evidence="8 9" key="1">
    <citation type="submission" date="2020-02" db="EMBL/GenBank/DDBJ databases">
        <authorList>
            <person name="Ma Q."/>
            <person name="Huang Y."/>
            <person name="Song X."/>
            <person name="Pei D."/>
        </authorList>
    </citation>
    <scope>NUCLEOTIDE SEQUENCE [LARGE SCALE GENOMIC DNA]</scope>
    <source>
        <strain evidence="8">Sxm20200214</strain>
        <tissue evidence="8">Leaf</tissue>
    </source>
</reference>
<evidence type="ECO:0000259" key="7">
    <source>
        <dbReference type="Pfam" id="PF08646"/>
    </source>
</evidence>
<dbReference type="CDD" id="cd04476">
    <property type="entry name" value="RPA1_DBD_C"/>
    <property type="match status" value="1"/>
</dbReference>
<dbReference type="GO" id="GO:0008270">
    <property type="term" value="F:zinc ion binding"/>
    <property type="evidence" value="ECO:0007669"/>
    <property type="project" value="UniProtKB-KW"/>
</dbReference>
<keyword evidence="5" id="KW-0238">DNA-binding</keyword>
<dbReference type="EMBL" id="JAAMPC010000016">
    <property type="protein sequence ID" value="KAG2253989.1"/>
    <property type="molecule type" value="Genomic_DNA"/>
</dbReference>
<dbReference type="AlphaFoldDB" id="A0A8X7PQX4"/>
<evidence type="ECO:0000256" key="1">
    <source>
        <dbReference type="ARBA" id="ARBA00005690"/>
    </source>
</evidence>
<dbReference type="Pfam" id="PF08646">
    <property type="entry name" value="Rep_fac-A_C"/>
    <property type="match status" value="1"/>
</dbReference>
<dbReference type="GO" id="GO:0005794">
    <property type="term" value="C:Golgi apparatus"/>
    <property type="evidence" value="ECO:0007669"/>
    <property type="project" value="TreeGrafter"/>
</dbReference>
<evidence type="ECO:0000313" key="9">
    <source>
        <dbReference type="Proteomes" id="UP000886595"/>
    </source>
</evidence>
<dbReference type="InterPro" id="IPR019308">
    <property type="entry name" value="TMEM214"/>
</dbReference>
<dbReference type="Proteomes" id="UP000886595">
    <property type="component" value="Unassembled WGS sequence"/>
</dbReference>
<feature type="domain" description="Replication factor A C-terminal" evidence="7">
    <location>
        <begin position="603"/>
        <end position="694"/>
    </location>
</feature>
<dbReference type="PANTHER" id="PTHR13448">
    <property type="entry name" value="TRANSMEMBRANE PROTEIN 214"/>
    <property type="match status" value="1"/>
</dbReference>
<dbReference type="Gene3D" id="2.40.50.140">
    <property type="entry name" value="Nucleic acid-binding proteins"/>
    <property type="match status" value="1"/>
</dbReference>
<keyword evidence="9" id="KW-1185">Reference proteome</keyword>
<dbReference type="GO" id="GO:0005783">
    <property type="term" value="C:endoplasmic reticulum"/>
    <property type="evidence" value="ECO:0007669"/>
    <property type="project" value="TreeGrafter"/>
</dbReference>
<feature type="region of interest" description="Disordered" evidence="6">
    <location>
        <begin position="757"/>
        <end position="791"/>
    </location>
</feature>
<keyword evidence="2" id="KW-0479">Metal-binding</keyword>
<dbReference type="InterPro" id="IPR013955">
    <property type="entry name" value="Rep_factor-A_C"/>
</dbReference>
<dbReference type="InterPro" id="IPR047192">
    <property type="entry name" value="Euk_RPA1_DBD_C"/>
</dbReference>
<evidence type="ECO:0000256" key="4">
    <source>
        <dbReference type="ARBA" id="ARBA00022833"/>
    </source>
</evidence>
<dbReference type="PANTHER" id="PTHR13448:SF14">
    <property type="entry name" value="F26K24.17 PROTEIN"/>
    <property type="match status" value="1"/>
</dbReference>
<evidence type="ECO:0000256" key="6">
    <source>
        <dbReference type="SAM" id="MobiDB-lite"/>
    </source>
</evidence>
<dbReference type="GO" id="GO:0003677">
    <property type="term" value="F:DNA binding"/>
    <property type="evidence" value="ECO:0007669"/>
    <property type="project" value="UniProtKB-KW"/>
</dbReference>
<gene>
    <name evidence="8" type="ORF">Bca52824_084125</name>
</gene>
<evidence type="ECO:0000256" key="5">
    <source>
        <dbReference type="ARBA" id="ARBA00023125"/>
    </source>
</evidence>
<feature type="compositionally biased region" description="Basic and acidic residues" evidence="6">
    <location>
        <begin position="775"/>
        <end position="791"/>
    </location>
</feature>
<evidence type="ECO:0000256" key="3">
    <source>
        <dbReference type="ARBA" id="ARBA00022771"/>
    </source>
</evidence>
<protein>
    <recommendedName>
        <fullName evidence="7">Replication factor A C-terminal domain-containing protein</fullName>
    </recommendedName>
</protein>
<evidence type="ECO:0000256" key="2">
    <source>
        <dbReference type="ARBA" id="ARBA00022723"/>
    </source>
</evidence>
<organism evidence="8 9">
    <name type="scientific">Brassica carinata</name>
    <name type="common">Ethiopian mustard</name>
    <name type="synonym">Abyssinian cabbage</name>
    <dbReference type="NCBI Taxonomy" id="52824"/>
    <lineage>
        <taxon>Eukaryota</taxon>
        <taxon>Viridiplantae</taxon>
        <taxon>Streptophyta</taxon>
        <taxon>Embryophyta</taxon>
        <taxon>Tracheophyta</taxon>
        <taxon>Spermatophyta</taxon>
        <taxon>Magnoliopsida</taxon>
        <taxon>eudicotyledons</taxon>
        <taxon>Gunneridae</taxon>
        <taxon>Pentapetalae</taxon>
        <taxon>rosids</taxon>
        <taxon>malvids</taxon>
        <taxon>Brassicales</taxon>
        <taxon>Brassicaceae</taxon>
        <taxon>Brassiceae</taxon>
        <taxon>Brassica</taxon>
    </lineage>
</organism>
<feature type="region of interest" description="Disordered" evidence="6">
    <location>
        <begin position="424"/>
        <end position="466"/>
    </location>
</feature>
<name>A0A8X7PQX4_BRACI</name>
<keyword evidence="4" id="KW-0862">Zinc</keyword>
<dbReference type="InterPro" id="IPR012340">
    <property type="entry name" value="NA-bd_OB-fold"/>
</dbReference>
<dbReference type="OrthoDB" id="1106539at2759"/>
<comment type="caution">
    <text evidence="8">The sequence shown here is derived from an EMBL/GenBank/DDBJ whole genome shotgun (WGS) entry which is preliminary data.</text>
</comment>
<comment type="similarity">
    <text evidence="1">Belongs to the replication factor A protein 1 family.</text>
</comment>
<dbReference type="SUPFAM" id="SSF50249">
    <property type="entry name" value="Nucleic acid-binding proteins"/>
    <property type="match status" value="1"/>
</dbReference>
<keyword evidence="3" id="KW-0863">Zinc-finger</keyword>
<proteinExistence type="inferred from homology"/>